<proteinExistence type="predicted"/>
<reference evidence="2 3" key="1">
    <citation type="submission" date="2023-09" db="EMBL/GenBank/DDBJ databases">
        <authorList>
            <person name="Rey-Velasco X."/>
        </authorList>
    </citation>
    <scope>NUCLEOTIDE SEQUENCE [LARGE SCALE GENOMIC DNA]</scope>
    <source>
        <strain evidence="2 3">W332</strain>
    </source>
</reference>
<sequence length="66" mass="7282">MKLFNIIFTLVAIALIVFNTTKINFNAPFKGDSMVAIITIVAGLCAILVVQILMISRRIEEKSKGK</sequence>
<keyword evidence="1" id="KW-0472">Membrane</keyword>
<evidence type="ECO:0000256" key="1">
    <source>
        <dbReference type="SAM" id="Phobius"/>
    </source>
</evidence>
<dbReference type="EMBL" id="JAVRIA010000002">
    <property type="protein sequence ID" value="MDT0558173.1"/>
    <property type="molecule type" value="Genomic_DNA"/>
</dbReference>
<dbReference type="RefSeq" id="WP_311426942.1">
    <property type="nucleotide sequence ID" value="NZ_JAVRIA010000002.1"/>
</dbReference>
<keyword evidence="1" id="KW-0812">Transmembrane</keyword>
<evidence type="ECO:0000313" key="2">
    <source>
        <dbReference type="EMBL" id="MDT0558173.1"/>
    </source>
</evidence>
<comment type="caution">
    <text evidence="2">The sequence shown here is derived from an EMBL/GenBank/DDBJ whole genome shotgun (WGS) entry which is preliminary data.</text>
</comment>
<organism evidence="2 3">
    <name type="scientific">Microcosmobacter mediterraneus</name>
    <dbReference type="NCBI Taxonomy" id="3075607"/>
    <lineage>
        <taxon>Bacteria</taxon>
        <taxon>Pseudomonadati</taxon>
        <taxon>Bacteroidota</taxon>
        <taxon>Flavobacteriia</taxon>
        <taxon>Flavobacteriales</taxon>
        <taxon>Flavobacteriaceae</taxon>
        <taxon>Microcosmobacter</taxon>
    </lineage>
</organism>
<name>A0ABU2YJ24_9FLAO</name>
<evidence type="ECO:0000313" key="3">
    <source>
        <dbReference type="Proteomes" id="UP001259492"/>
    </source>
</evidence>
<gene>
    <name evidence="2" type="ORF">RM697_05925</name>
</gene>
<keyword evidence="3" id="KW-1185">Reference proteome</keyword>
<dbReference type="Proteomes" id="UP001259492">
    <property type="component" value="Unassembled WGS sequence"/>
</dbReference>
<protein>
    <submittedName>
        <fullName evidence="2">Uncharacterized protein</fullName>
    </submittedName>
</protein>
<feature type="transmembrane region" description="Helical" evidence="1">
    <location>
        <begin position="35"/>
        <end position="56"/>
    </location>
</feature>
<accession>A0ABU2YJ24</accession>
<keyword evidence="1" id="KW-1133">Transmembrane helix</keyword>